<accession>A0A2R3UAF2</accession>
<reference evidence="1" key="1">
    <citation type="submission" date="2018-03" db="EMBL/GenBank/DDBJ databases">
        <title>Twenty-four Novel Viral Genomes identified from the Dushanzi Mud Volcanic Sediment in Xinjiang, China.</title>
        <authorList>
            <person name="Han L."/>
        </authorList>
    </citation>
    <scope>NUCLEOTIDE SEQUENCE</scope>
</reference>
<dbReference type="EMBL" id="MH029515">
    <property type="protein sequence ID" value="AVQ10176.1"/>
    <property type="molecule type" value="Genomic_DNA"/>
</dbReference>
<sequence length="106" mass="11479">MLGDSYSPTRGFESRSAALFFGSCYCYNGVWGNCAPITEVYVAEKTVSIAFTQPQVAMVLEGLHLLEQSAKRGANSVRNPDIAACHAKTEAQVRLLSAHIATLELK</sequence>
<organism evidence="1">
    <name type="scientific">Gokushovirinae environmental samples</name>
    <dbReference type="NCBI Taxonomy" id="1478972"/>
    <lineage>
        <taxon>Viruses</taxon>
        <taxon>Monodnaviria</taxon>
        <taxon>Sangervirae</taxon>
        <taxon>Phixviricota</taxon>
        <taxon>Malgrandaviricetes</taxon>
        <taxon>Petitvirales</taxon>
        <taxon>Microviridae</taxon>
        <taxon>environmental samples</taxon>
    </lineage>
</organism>
<evidence type="ECO:0000313" key="1">
    <source>
        <dbReference type="EMBL" id="AVQ10176.1"/>
    </source>
</evidence>
<proteinExistence type="predicted"/>
<protein>
    <submittedName>
        <fullName evidence="1">Uncharacterized protein</fullName>
    </submittedName>
</protein>
<name>A0A2R3UAF2_9VIRU</name>